<evidence type="ECO:0000256" key="2">
    <source>
        <dbReference type="SAM" id="Phobius"/>
    </source>
</evidence>
<dbReference type="Pfam" id="PF12640">
    <property type="entry name" value="UPF0489"/>
    <property type="match status" value="1"/>
</dbReference>
<organism evidence="3 4">
    <name type="scientific">Paralvinella palmiformis</name>
    <dbReference type="NCBI Taxonomy" id="53620"/>
    <lineage>
        <taxon>Eukaryota</taxon>
        <taxon>Metazoa</taxon>
        <taxon>Spiralia</taxon>
        <taxon>Lophotrochozoa</taxon>
        <taxon>Annelida</taxon>
        <taxon>Polychaeta</taxon>
        <taxon>Sedentaria</taxon>
        <taxon>Canalipalpata</taxon>
        <taxon>Terebellida</taxon>
        <taxon>Terebelliformia</taxon>
        <taxon>Alvinellidae</taxon>
        <taxon>Paralvinella</taxon>
    </lineage>
</organism>
<dbReference type="Proteomes" id="UP001208570">
    <property type="component" value="Unassembled WGS sequence"/>
</dbReference>
<dbReference type="InterPro" id="IPR024131">
    <property type="entry name" value="UPF0489"/>
</dbReference>
<dbReference type="AlphaFoldDB" id="A0AAD9JDI0"/>
<comment type="caution">
    <text evidence="3">The sequence shown here is derived from an EMBL/GenBank/DDBJ whole genome shotgun (WGS) entry which is preliminary data.</text>
</comment>
<evidence type="ECO:0000313" key="4">
    <source>
        <dbReference type="Proteomes" id="UP001208570"/>
    </source>
</evidence>
<keyword evidence="4" id="KW-1185">Reference proteome</keyword>
<gene>
    <name evidence="3" type="ORF">LSH36_374g00027</name>
</gene>
<proteinExistence type="inferred from homology"/>
<keyword evidence="2" id="KW-0472">Membrane</keyword>
<name>A0AAD9JDI0_9ANNE</name>
<accession>A0AAD9JDI0</accession>
<evidence type="ECO:0000313" key="3">
    <source>
        <dbReference type="EMBL" id="KAK2151144.1"/>
    </source>
</evidence>
<reference evidence="3" key="1">
    <citation type="journal article" date="2023" name="Mol. Biol. Evol.">
        <title>Third-Generation Sequencing Reveals the Adaptive Role of the Epigenome in Three Deep-Sea Polychaetes.</title>
        <authorList>
            <person name="Perez M."/>
            <person name="Aroh O."/>
            <person name="Sun Y."/>
            <person name="Lan Y."/>
            <person name="Juniper S.K."/>
            <person name="Young C.R."/>
            <person name="Angers B."/>
            <person name="Qian P.Y."/>
        </authorList>
    </citation>
    <scope>NUCLEOTIDE SEQUENCE</scope>
    <source>
        <strain evidence="3">P08H-3</strain>
    </source>
</reference>
<dbReference type="EMBL" id="JAODUP010000374">
    <property type="protein sequence ID" value="KAK2151144.1"/>
    <property type="molecule type" value="Genomic_DNA"/>
</dbReference>
<comment type="similarity">
    <text evidence="1">Belongs to the UPF0489 family.</text>
</comment>
<keyword evidence="2" id="KW-1133">Transmembrane helix</keyword>
<dbReference type="PANTHER" id="PTHR13225:SF3">
    <property type="entry name" value="UPF0489 PROTEIN C5ORF22"/>
    <property type="match status" value="1"/>
</dbReference>
<keyword evidence="2" id="KW-0812">Transmembrane</keyword>
<feature type="transmembrane region" description="Helical" evidence="2">
    <location>
        <begin position="20"/>
        <end position="38"/>
    </location>
</feature>
<protein>
    <submittedName>
        <fullName evidence="3">Uncharacterized protein</fullName>
    </submittedName>
</protein>
<sequence length="500" mass="57793">MVKLYMMCCGYRAVWRRRMFWFLLTFFAIAIITISLMSPDNKKIIDVYVIEEHHEALRHWHHLTVVNRMNRTGNMLIHIDAHSDMASPEYVPGFPLFKWPVGEQQLFTLLQRNDVFIQGAGMIGMLDHIMWIYPSWDKTSELDEYSSFFFEIGILTNRSVGERTKVFCECHTPVEIHADEIIAGMESECSYLDETKSISEMEVKIKKEECQLKRRLVFEVIVDELALEVFEKSAWLNKPKNIILDIDEDHFGCERGGTSLENVDVPWSIVERLDVLITDLICAKNPIHEEAGNKLMKDFIAAFVDICQMARQSTTCNISGQEIVDRVKGPFLKQLHLMPRMLCHDRAITVVLLQRIVEVFKRLKYNHLLALAELGFCMNTSPVTFGFSRGNAQFKICHGANTPNNTLVVIHTPDQDEVTRRMSLVRSILEHVTLMQPNVVTLCRSVRDGYTPRHLAKRIEDDIIDFFAQSHEGIKYNVIYDDNLLGGKEGWHGRYKVHVN</sequence>
<dbReference type="PANTHER" id="PTHR13225">
    <property type="entry name" value="MISEXPRESSION SUPPRESSOR OF RAS 6"/>
    <property type="match status" value="1"/>
</dbReference>
<evidence type="ECO:0000256" key="1">
    <source>
        <dbReference type="ARBA" id="ARBA00007099"/>
    </source>
</evidence>